<keyword evidence="18" id="KW-1185">Reference proteome</keyword>
<dbReference type="Pfam" id="PF00899">
    <property type="entry name" value="ThiF"/>
    <property type="match status" value="1"/>
</dbReference>
<keyword evidence="3 8" id="KW-0479">Metal-binding</keyword>
<feature type="region of interest" description="Disordered" evidence="13">
    <location>
        <begin position="537"/>
        <end position="621"/>
    </location>
</feature>
<feature type="binding site" evidence="11">
    <location>
        <position position="440"/>
    </location>
    <ligand>
        <name>Zn(2+)</name>
        <dbReference type="ChEBI" id="CHEBI:29105"/>
    </ligand>
</feature>
<feature type="binding site" evidence="11">
    <location>
        <position position="437"/>
    </location>
    <ligand>
        <name>Zn(2+)</name>
        <dbReference type="ChEBI" id="CHEBI:29105"/>
    </ligand>
</feature>
<evidence type="ECO:0000259" key="15">
    <source>
        <dbReference type="Pfam" id="PF10585"/>
    </source>
</evidence>
<dbReference type="FunFam" id="1.10.10.520:FF:000011">
    <property type="entry name" value="Ubiquitin-activating enzyme E1-like"/>
    <property type="match status" value="1"/>
</dbReference>
<evidence type="ECO:0000256" key="6">
    <source>
        <dbReference type="ARBA" id="ARBA00022833"/>
    </source>
</evidence>
<protein>
    <recommendedName>
        <fullName evidence="8">Ubiquitin-activating enzyme E1-like</fullName>
    </recommendedName>
</protein>
<evidence type="ECO:0000256" key="11">
    <source>
        <dbReference type="PIRSR" id="PIRSR039133-3"/>
    </source>
</evidence>
<dbReference type="EMBL" id="CP119934">
    <property type="protein sequence ID" value="WFD02321.1"/>
    <property type="molecule type" value="Genomic_DNA"/>
</dbReference>
<comment type="pathway">
    <text evidence="1 8">Protein modification; protein sumoylation.</text>
</comment>
<evidence type="ECO:0000256" key="9">
    <source>
        <dbReference type="PIRSR" id="PIRSR039133-1"/>
    </source>
</evidence>
<evidence type="ECO:0000256" key="12">
    <source>
        <dbReference type="PROSITE-ProRule" id="PRU10132"/>
    </source>
</evidence>
<dbReference type="GO" id="GO:0046872">
    <property type="term" value="F:metal ion binding"/>
    <property type="evidence" value="ECO:0007669"/>
    <property type="project" value="UniProtKB-KW"/>
</dbReference>
<feature type="domain" description="THIF-type NAD/FAD binding fold" evidence="14">
    <location>
        <begin position="11"/>
        <end position="437"/>
    </location>
</feature>
<feature type="active site" description="Glycyl thioester intermediate" evidence="9 12">
    <location>
        <position position="186"/>
    </location>
</feature>
<evidence type="ECO:0000256" key="13">
    <source>
        <dbReference type="SAM" id="MobiDB-lite"/>
    </source>
</evidence>
<dbReference type="GO" id="GO:0031510">
    <property type="term" value="C:SUMO activating enzyme complex"/>
    <property type="evidence" value="ECO:0007669"/>
    <property type="project" value="UniProtKB-UniRule"/>
</dbReference>
<dbReference type="GO" id="GO:0016925">
    <property type="term" value="P:protein sumoylation"/>
    <property type="evidence" value="ECO:0007669"/>
    <property type="project" value="UniProtKB-UniRule"/>
</dbReference>
<feature type="binding site" evidence="10">
    <location>
        <begin position="69"/>
        <end position="72"/>
    </location>
    <ligand>
        <name>ATP</name>
        <dbReference type="ChEBI" id="CHEBI:30616"/>
    </ligand>
</feature>
<dbReference type="InterPro" id="IPR033127">
    <property type="entry name" value="UBQ-activ_enz_E1_Cys_AS"/>
</dbReference>
<dbReference type="InterPro" id="IPR019572">
    <property type="entry name" value="UBA_E1_SCCH"/>
</dbReference>
<dbReference type="Pfam" id="PF14732">
    <property type="entry name" value="UAE_UbL"/>
    <property type="match status" value="1"/>
</dbReference>
<sequence>MTSGRYAVARAVLGDAAQARLASARMLVVGAGGIGCEVLKDLVLLGVGHLEIVRAALTQIDLDTIDLSNLNRQFLFQKQHIQKPKAEVAKASASAFNPGVEIVAHYGNVQAPEFGLAFYRQFDVVLSALDNLATRRYVNRMCVAANVPLVESGTAGFLGQVQPIRAGETECYDCTAHPTPTTFPVCTIRSTPSTPMHCIVWAKSWLFPQLFGEDDDAGDAELDEAARSGENAAEIENLRREAHQMRTLRAELMDTPAEAAQKIFDKVYDVDIRRLLTMDDMWERRRRPEPLTLGAARADHEAPAQTEVLKDRQSLSLADTAQLFLDSAQALAARAKTSAPLAFDKDDADALAFVTAASNLRAHVYHIPRQTQFETKQIAGNIIPAIATTNAIVSGMAVVQALHMFAARWDAMRIVSVARRTTRVFTTFPPAPPNAACGVCSDMYLGTDVDPAATTLGDILSVVRQPTEAGGLAYAEDAEISVADGARILYDLDLDDNLEKTLQELHVGAGSTLSVVDEDAQKVTVQLLLQAAPTKTPVVHWPGDTPQAVRARRPLPKAAEPESESDVEAVDAPKRTADAERDSSRKRRAPADSDAPAKRAHADAEPTAPSGSSEEAAIVLE</sequence>
<name>A0AAF0DZ74_9BASI</name>
<evidence type="ECO:0000313" key="18">
    <source>
        <dbReference type="Proteomes" id="UP001214603"/>
    </source>
</evidence>
<proteinExistence type="inferred from homology"/>
<dbReference type="InterPro" id="IPR030661">
    <property type="entry name" value="Uba2"/>
</dbReference>
<evidence type="ECO:0000256" key="4">
    <source>
        <dbReference type="ARBA" id="ARBA00022741"/>
    </source>
</evidence>
<reference evidence="17" key="1">
    <citation type="submission" date="2023-03" db="EMBL/GenBank/DDBJ databases">
        <title>Mating type loci evolution in Malassezia.</title>
        <authorList>
            <person name="Coelho M.A."/>
        </authorList>
    </citation>
    <scope>NUCLEOTIDE SEQUENCE</scope>
    <source>
        <strain evidence="17">CBS 7876</strain>
    </source>
</reference>
<dbReference type="PROSITE" id="PS00865">
    <property type="entry name" value="UBIQUITIN_ACTIVAT_2"/>
    <property type="match status" value="1"/>
</dbReference>
<dbReference type="Gene3D" id="3.10.290.20">
    <property type="entry name" value="Ubiquitin-like 2 activating enzyme e1b. Chain: B, domain 3"/>
    <property type="match status" value="1"/>
</dbReference>
<accession>A0AAF0DZ74</accession>
<dbReference type="InterPro" id="IPR035985">
    <property type="entry name" value="Ubiquitin-activating_enz"/>
</dbReference>
<dbReference type="GO" id="GO:0005737">
    <property type="term" value="C:cytoplasm"/>
    <property type="evidence" value="ECO:0007669"/>
    <property type="project" value="TreeGrafter"/>
</dbReference>
<evidence type="ECO:0000313" key="17">
    <source>
        <dbReference type="EMBL" id="WFD02321.1"/>
    </source>
</evidence>
<keyword evidence="6 8" id="KW-0862">Zinc</keyword>
<keyword evidence="4 8" id="KW-0547">Nucleotide-binding</keyword>
<comment type="subunit">
    <text evidence="8">Heterodimer.</text>
</comment>
<evidence type="ECO:0000256" key="10">
    <source>
        <dbReference type="PIRSR" id="PIRSR039133-2"/>
    </source>
</evidence>
<evidence type="ECO:0000256" key="1">
    <source>
        <dbReference type="ARBA" id="ARBA00004718"/>
    </source>
</evidence>
<organism evidence="17 18">
    <name type="scientific">Malassezia obtusa</name>
    <dbReference type="NCBI Taxonomy" id="76774"/>
    <lineage>
        <taxon>Eukaryota</taxon>
        <taxon>Fungi</taxon>
        <taxon>Dikarya</taxon>
        <taxon>Basidiomycota</taxon>
        <taxon>Ustilaginomycotina</taxon>
        <taxon>Malasseziomycetes</taxon>
        <taxon>Malasseziales</taxon>
        <taxon>Malasseziaceae</taxon>
        <taxon>Malassezia</taxon>
    </lineage>
</organism>
<dbReference type="InterPro" id="IPR000594">
    <property type="entry name" value="ThiF_NAD_FAD-bd"/>
</dbReference>
<dbReference type="GO" id="GO:0005524">
    <property type="term" value="F:ATP binding"/>
    <property type="evidence" value="ECO:0007669"/>
    <property type="project" value="UniProtKB-UniRule"/>
</dbReference>
<feature type="compositionally biased region" description="Basic and acidic residues" evidence="13">
    <location>
        <begin position="571"/>
        <end position="604"/>
    </location>
</feature>
<evidence type="ECO:0000256" key="7">
    <source>
        <dbReference type="ARBA" id="ARBA00022840"/>
    </source>
</evidence>
<dbReference type="InterPro" id="IPR028077">
    <property type="entry name" value="UAE_UbL_dom"/>
</dbReference>
<comment type="similarity">
    <text evidence="2 8">Belongs to the ubiquitin-activating E1 family.</text>
</comment>
<feature type="binding site" evidence="11">
    <location>
        <position position="174"/>
    </location>
    <ligand>
        <name>Zn(2+)</name>
        <dbReference type="ChEBI" id="CHEBI:29105"/>
    </ligand>
</feature>
<gene>
    <name evidence="17" type="primary">UBA2</name>
    <name evidence="17" type="ORF">MOBT1_001003</name>
</gene>
<dbReference type="FunFam" id="3.50.50.80:FF:000002">
    <property type="entry name" value="SUMO-activating enzyme subunit 2"/>
    <property type="match status" value="1"/>
</dbReference>
<dbReference type="InterPro" id="IPR042449">
    <property type="entry name" value="Ub-E1_IAD_1"/>
</dbReference>
<feature type="binding site" evidence="10">
    <location>
        <begin position="30"/>
        <end position="35"/>
    </location>
    <ligand>
        <name>ATP</name>
        <dbReference type="ChEBI" id="CHEBI:30616"/>
    </ligand>
</feature>
<evidence type="ECO:0000259" key="14">
    <source>
        <dbReference type="Pfam" id="PF00899"/>
    </source>
</evidence>
<dbReference type="Pfam" id="PF10585">
    <property type="entry name" value="UBA_E1_SCCH"/>
    <property type="match status" value="1"/>
</dbReference>
<keyword evidence="5 8" id="KW-0833">Ubl conjugation pathway</keyword>
<feature type="binding site" evidence="11">
    <location>
        <position position="171"/>
    </location>
    <ligand>
        <name>Zn(2+)</name>
        <dbReference type="ChEBI" id="CHEBI:29105"/>
    </ligand>
</feature>
<dbReference type="Gene3D" id="1.10.10.520">
    <property type="entry name" value="Ubiquitin activating enzymes (Uba3). Chain: B, domain 2"/>
    <property type="match status" value="1"/>
</dbReference>
<evidence type="ECO:0000256" key="3">
    <source>
        <dbReference type="ARBA" id="ARBA00022723"/>
    </source>
</evidence>
<feature type="domain" description="Ubiquitin/SUMO-activating enzyme ubiquitin-like" evidence="16">
    <location>
        <begin position="471"/>
        <end position="532"/>
    </location>
</feature>
<dbReference type="InterPro" id="IPR045886">
    <property type="entry name" value="ThiF/MoeB/HesA"/>
</dbReference>
<feature type="binding site" evidence="10">
    <location>
        <begin position="130"/>
        <end position="135"/>
    </location>
    <ligand>
        <name>ATP</name>
        <dbReference type="ChEBI" id="CHEBI:30616"/>
    </ligand>
</feature>
<evidence type="ECO:0000259" key="16">
    <source>
        <dbReference type="Pfam" id="PF14732"/>
    </source>
</evidence>
<keyword evidence="17" id="KW-0436">Ligase</keyword>
<dbReference type="PANTHER" id="PTHR10953">
    <property type="entry name" value="UBIQUITIN-ACTIVATING ENZYME E1"/>
    <property type="match status" value="1"/>
</dbReference>
<dbReference type="AlphaFoldDB" id="A0AAF0DZ74"/>
<dbReference type="PANTHER" id="PTHR10953:SF5">
    <property type="entry name" value="SUMO-ACTIVATING ENZYME SUBUNIT 2"/>
    <property type="match status" value="1"/>
</dbReference>
<feature type="domain" description="Ubiquitin-activating enzyme SCCH" evidence="15">
    <location>
        <begin position="314"/>
        <end position="376"/>
    </location>
</feature>
<feature type="binding site" evidence="10">
    <location>
        <position position="85"/>
    </location>
    <ligand>
        <name>ATP</name>
        <dbReference type="ChEBI" id="CHEBI:30616"/>
    </ligand>
</feature>
<dbReference type="SUPFAM" id="SSF69572">
    <property type="entry name" value="Activating enzymes of the ubiquitin-like proteins"/>
    <property type="match status" value="1"/>
</dbReference>
<dbReference type="InterPro" id="IPR023318">
    <property type="entry name" value="Ub_act_enz_dom_a_sf"/>
</dbReference>
<keyword evidence="7 8" id="KW-0067">ATP-binding</keyword>
<evidence type="ECO:0000256" key="5">
    <source>
        <dbReference type="ARBA" id="ARBA00022786"/>
    </source>
</evidence>
<dbReference type="PIRSF" id="PIRSF039133">
    <property type="entry name" value="SUMO_E1B"/>
    <property type="match status" value="1"/>
</dbReference>
<evidence type="ECO:0000256" key="8">
    <source>
        <dbReference type="PIRNR" id="PIRNR039133"/>
    </source>
</evidence>
<feature type="binding site" evidence="10">
    <location>
        <position position="61"/>
    </location>
    <ligand>
        <name>ATP</name>
        <dbReference type="ChEBI" id="CHEBI:30616"/>
    </ligand>
</feature>
<dbReference type="Gene3D" id="3.50.50.80">
    <property type="entry name" value="Ubiquitin-activating enzyme E1, inactive adenylation domain, subdomain 1"/>
    <property type="match status" value="1"/>
</dbReference>
<dbReference type="Proteomes" id="UP001214603">
    <property type="component" value="Chromosome 1"/>
</dbReference>
<dbReference type="GO" id="GO:0019948">
    <property type="term" value="F:SUMO activating enzyme activity"/>
    <property type="evidence" value="ECO:0007669"/>
    <property type="project" value="UniProtKB-UniRule"/>
</dbReference>
<evidence type="ECO:0000256" key="2">
    <source>
        <dbReference type="ARBA" id="ARBA00005673"/>
    </source>
</evidence>